<reference evidence="12 13" key="1">
    <citation type="submission" date="2013-08" db="EMBL/GenBank/DDBJ databases">
        <title>The genome sequence of Skermanella stibiiresistens.</title>
        <authorList>
            <person name="Zhu W."/>
            <person name="Wang G."/>
        </authorList>
    </citation>
    <scope>NUCLEOTIDE SEQUENCE [LARGE SCALE GENOMIC DNA]</scope>
    <source>
        <strain evidence="12 13">SB22</strain>
    </source>
</reference>
<feature type="region of interest" description="Disordered" evidence="10">
    <location>
        <begin position="486"/>
        <end position="515"/>
    </location>
</feature>
<dbReference type="PATRIC" id="fig|1385369.3.peg.1928"/>
<dbReference type="PROSITE" id="PS50893">
    <property type="entry name" value="ABC_TRANSPORTER_2"/>
    <property type="match status" value="2"/>
</dbReference>
<keyword evidence="2" id="KW-0813">Transport</keyword>
<dbReference type="InterPro" id="IPR003593">
    <property type="entry name" value="AAA+_ATPase"/>
</dbReference>
<dbReference type="PANTHER" id="PTHR43790">
    <property type="entry name" value="CARBOHYDRATE TRANSPORT ATP-BINDING PROTEIN MG119-RELATED"/>
    <property type="match status" value="1"/>
</dbReference>
<organism evidence="12 13">
    <name type="scientific">Skermanella stibiiresistens SB22</name>
    <dbReference type="NCBI Taxonomy" id="1385369"/>
    <lineage>
        <taxon>Bacteria</taxon>
        <taxon>Pseudomonadati</taxon>
        <taxon>Pseudomonadota</taxon>
        <taxon>Alphaproteobacteria</taxon>
        <taxon>Rhodospirillales</taxon>
        <taxon>Azospirillaceae</taxon>
        <taxon>Skermanella</taxon>
    </lineage>
</organism>
<name>W9H8X2_9PROT</name>
<evidence type="ECO:0000256" key="9">
    <source>
        <dbReference type="ARBA" id="ARBA00023136"/>
    </source>
</evidence>
<keyword evidence="4" id="KW-0762">Sugar transport</keyword>
<evidence type="ECO:0000313" key="13">
    <source>
        <dbReference type="Proteomes" id="UP000019486"/>
    </source>
</evidence>
<keyword evidence="9" id="KW-0472">Membrane</keyword>
<evidence type="ECO:0000259" key="11">
    <source>
        <dbReference type="PROSITE" id="PS50893"/>
    </source>
</evidence>
<dbReference type="SMART" id="SM00382">
    <property type="entry name" value="AAA"/>
    <property type="match status" value="2"/>
</dbReference>
<gene>
    <name evidence="12" type="ORF">N825_31430</name>
</gene>
<dbReference type="RefSeq" id="WP_084164587.1">
    <property type="nucleotide sequence ID" value="NZ_AVFL01000005.1"/>
</dbReference>
<evidence type="ECO:0000313" key="12">
    <source>
        <dbReference type="EMBL" id="EWY41171.1"/>
    </source>
</evidence>
<dbReference type="Proteomes" id="UP000019486">
    <property type="component" value="Unassembled WGS sequence"/>
</dbReference>
<dbReference type="PANTHER" id="PTHR43790:SF3">
    <property type="entry name" value="D-ALLOSE IMPORT ATP-BINDING PROTEIN ALSA-RELATED"/>
    <property type="match status" value="1"/>
</dbReference>
<sequence length="515" mass="56429">MSIAVRFDGIVKEFGPVRVLHGVSFDLAPGRVYGLLGENGAGKSTLMKILSGYERPTGGTLHIDGEPRSFKSSRDAEAAGIVLIHQEFNLAEDLTITQNIFLGHERKRGWWLDEAAMRADTLRVLRQVGLDKDPDTPVRHLIVAEKQLVEIAKALARNARLLIMDEPTASLTPGETEALFTLMARLQADGVTIVYISHKLDEVERTTDDVIVMRDGRFVTRQPTRELTRHQMATLMVGREISDLYPDKDPAPTGAVPLLRVEGLTVPGWAADIAFDVKPGEILGFAGLVGAGRTELFEGLLGLRPHQVGRIELEGRAIRIRNPRDAVDQGITYLSEDRKGKGLHVGFGLRENLTLMALETYATPWLKPGAETRALKTAVQDFGIRTGSLDVKAASLSGGNQQKLALAKVLHPEPKVVILDEPTRGVDVGAKRDIYFLIQRLAREGRGVVVVSSELMELVGLCHRVAVMRGGRLRAMVDAQHLTEEELISHATGTNQRDQANGDKPSEEESMTAGR</sequence>
<dbReference type="Gene3D" id="3.40.50.300">
    <property type="entry name" value="P-loop containing nucleotide triphosphate hydrolases"/>
    <property type="match status" value="2"/>
</dbReference>
<comment type="caution">
    <text evidence="12">The sequence shown here is derived from an EMBL/GenBank/DDBJ whole genome shotgun (WGS) entry which is preliminary data.</text>
</comment>
<evidence type="ECO:0000256" key="5">
    <source>
        <dbReference type="ARBA" id="ARBA00022737"/>
    </source>
</evidence>
<feature type="domain" description="ABC transporter" evidence="11">
    <location>
        <begin position="253"/>
        <end position="495"/>
    </location>
</feature>
<evidence type="ECO:0000256" key="2">
    <source>
        <dbReference type="ARBA" id="ARBA00022448"/>
    </source>
</evidence>
<dbReference type="CDD" id="cd03215">
    <property type="entry name" value="ABC_Carb_Monos_II"/>
    <property type="match status" value="1"/>
</dbReference>
<dbReference type="PROSITE" id="PS00211">
    <property type="entry name" value="ABC_TRANSPORTER_1"/>
    <property type="match status" value="1"/>
</dbReference>
<keyword evidence="7 12" id="KW-0067">ATP-binding</keyword>
<evidence type="ECO:0000256" key="1">
    <source>
        <dbReference type="ARBA" id="ARBA00004202"/>
    </source>
</evidence>
<dbReference type="SUPFAM" id="SSF52540">
    <property type="entry name" value="P-loop containing nucleoside triphosphate hydrolases"/>
    <property type="match status" value="2"/>
</dbReference>
<evidence type="ECO:0000256" key="3">
    <source>
        <dbReference type="ARBA" id="ARBA00022475"/>
    </source>
</evidence>
<accession>W9H8X2</accession>
<keyword evidence="8" id="KW-1278">Translocase</keyword>
<dbReference type="CDD" id="cd03216">
    <property type="entry name" value="ABC_Carb_Monos_I"/>
    <property type="match status" value="1"/>
</dbReference>
<evidence type="ECO:0000256" key="6">
    <source>
        <dbReference type="ARBA" id="ARBA00022741"/>
    </source>
</evidence>
<dbReference type="InterPro" id="IPR003439">
    <property type="entry name" value="ABC_transporter-like_ATP-bd"/>
</dbReference>
<protein>
    <submittedName>
        <fullName evidence="12">ABC transporter ATP-binding protein</fullName>
    </submittedName>
</protein>
<feature type="domain" description="ABC transporter" evidence="11">
    <location>
        <begin position="5"/>
        <end position="240"/>
    </location>
</feature>
<dbReference type="STRING" id="1385369.N825_31430"/>
<comment type="subcellular location">
    <subcellularLocation>
        <location evidence="1">Cell membrane</location>
        <topology evidence="1">Peripheral membrane protein</topology>
    </subcellularLocation>
</comment>
<dbReference type="GO" id="GO:0005524">
    <property type="term" value="F:ATP binding"/>
    <property type="evidence" value="ECO:0007669"/>
    <property type="project" value="UniProtKB-KW"/>
</dbReference>
<dbReference type="GO" id="GO:0005886">
    <property type="term" value="C:plasma membrane"/>
    <property type="evidence" value="ECO:0007669"/>
    <property type="project" value="UniProtKB-SubCell"/>
</dbReference>
<keyword evidence="5" id="KW-0677">Repeat</keyword>
<evidence type="ECO:0000256" key="7">
    <source>
        <dbReference type="ARBA" id="ARBA00022840"/>
    </source>
</evidence>
<dbReference type="InterPro" id="IPR017871">
    <property type="entry name" value="ABC_transporter-like_CS"/>
</dbReference>
<dbReference type="InterPro" id="IPR027417">
    <property type="entry name" value="P-loop_NTPase"/>
</dbReference>
<evidence type="ECO:0000256" key="10">
    <source>
        <dbReference type="SAM" id="MobiDB-lite"/>
    </source>
</evidence>
<proteinExistence type="predicted"/>
<dbReference type="FunFam" id="3.40.50.300:FF:000127">
    <property type="entry name" value="Ribose import ATP-binding protein RbsA"/>
    <property type="match status" value="1"/>
</dbReference>
<keyword evidence="6" id="KW-0547">Nucleotide-binding</keyword>
<dbReference type="EMBL" id="AVFL01000005">
    <property type="protein sequence ID" value="EWY41171.1"/>
    <property type="molecule type" value="Genomic_DNA"/>
</dbReference>
<dbReference type="GO" id="GO:0016887">
    <property type="term" value="F:ATP hydrolysis activity"/>
    <property type="evidence" value="ECO:0007669"/>
    <property type="project" value="InterPro"/>
</dbReference>
<evidence type="ECO:0000256" key="4">
    <source>
        <dbReference type="ARBA" id="ARBA00022597"/>
    </source>
</evidence>
<keyword evidence="3" id="KW-1003">Cell membrane</keyword>
<dbReference type="Pfam" id="PF00005">
    <property type="entry name" value="ABC_tran"/>
    <property type="match status" value="2"/>
</dbReference>
<evidence type="ECO:0000256" key="8">
    <source>
        <dbReference type="ARBA" id="ARBA00022967"/>
    </source>
</evidence>
<dbReference type="OrthoDB" id="7283113at2"/>
<dbReference type="InterPro" id="IPR050107">
    <property type="entry name" value="ABC_carbohydrate_import_ATPase"/>
</dbReference>
<dbReference type="AlphaFoldDB" id="W9H8X2"/>
<keyword evidence="13" id="KW-1185">Reference proteome</keyword>